<sequence length="286" mass="33327">MDKRLETLKKEYEDIPIPKELDEVISKTLRQKRNKKRIYLWPISIAAAAILFTATVNLSPHAAEAMSKIPVVKKIIEVITFNRFKEERNTTSIDVKTPAISGLKNKRLEKNINKKYVNESKKLYEEFTRSVPTKKGEKGHLSIYSDYKVVTETPIILSVRRDIEKIQASGYIQKQFVTIDKPNEVLLTLKGLFKNDQYIKVISENIIEQMKQQMEADSNKIYWITSEDMEPFKQIKPDQEFYINNHHQLVISFDEYDVAPGYMGAVEFTIPTKRISKILVGNRYIY</sequence>
<dbReference type="Proteomes" id="UP000595691">
    <property type="component" value="Chromosome"/>
</dbReference>
<dbReference type="InterPro" id="IPR037126">
    <property type="entry name" value="PdaC/RsiV-like_sf"/>
</dbReference>
<feature type="transmembrane region" description="Helical" evidence="1">
    <location>
        <begin position="38"/>
        <end position="58"/>
    </location>
</feature>
<evidence type="ECO:0000256" key="1">
    <source>
        <dbReference type="SAM" id="Phobius"/>
    </source>
</evidence>
<keyword evidence="1" id="KW-0812">Transmembrane</keyword>
<dbReference type="Gene3D" id="3.30.565.40">
    <property type="entry name" value="Fervidobacterium nodosum Rt17-B1 like"/>
    <property type="match status" value="1"/>
</dbReference>
<evidence type="ECO:0000313" key="4">
    <source>
        <dbReference type="EMBL" id="QQZ09891.1"/>
    </source>
</evidence>
<name>A0ABX7E2T3_9BACI</name>
<accession>A0ABX7E2T3</accession>
<feature type="domain" description="DUF3298" evidence="2">
    <location>
        <begin position="192"/>
        <end position="272"/>
    </location>
</feature>
<keyword evidence="5" id="KW-1185">Reference proteome</keyword>
<evidence type="ECO:0000313" key="5">
    <source>
        <dbReference type="Proteomes" id="UP000595691"/>
    </source>
</evidence>
<dbReference type="Gene3D" id="3.90.640.20">
    <property type="entry name" value="Heat-shock cognate protein, ATPase"/>
    <property type="match status" value="1"/>
</dbReference>
<proteinExistence type="predicted"/>
<keyword evidence="1" id="KW-1133">Transmembrane helix</keyword>
<dbReference type="InterPro" id="IPR021729">
    <property type="entry name" value="DUF3298"/>
</dbReference>
<dbReference type="EMBL" id="CP065425">
    <property type="protein sequence ID" value="QQZ09891.1"/>
    <property type="molecule type" value="Genomic_DNA"/>
</dbReference>
<keyword evidence="1" id="KW-0472">Membrane</keyword>
<feature type="domain" description="Deacetylase PdaC" evidence="3">
    <location>
        <begin position="85"/>
        <end position="160"/>
    </location>
</feature>
<reference evidence="4 5" key="1">
    <citation type="submission" date="2020-11" db="EMBL/GenBank/DDBJ databases">
        <title>Taxonomic evaluation of the Bacillus sporothermodurans group of bacteria based on whole genome sequences.</title>
        <authorList>
            <person name="Fiedler G."/>
            <person name="Herbstmann A.-D."/>
            <person name="Doll E."/>
            <person name="Wenning M."/>
            <person name="Brinks E."/>
            <person name="Kabisch J."/>
            <person name="Breitenwieser F."/>
            <person name="Lappann M."/>
            <person name="Boehnlein C."/>
            <person name="Franz C."/>
        </authorList>
    </citation>
    <scope>NUCLEOTIDE SEQUENCE [LARGE SCALE GENOMIC DNA]</scope>
    <source>
        <strain evidence="4 5">JCM 19841</strain>
    </source>
</reference>
<dbReference type="RefSeq" id="WP_202778842.1">
    <property type="nucleotide sequence ID" value="NZ_CP065425.1"/>
</dbReference>
<dbReference type="InterPro" id="IPR025303">
    <property type="entry name" value="PdaC"/>
</dbReference>
<protein>
    <submittedName>
        <fullName evidence="4">DUF3298 domain-containing protein</fullName>
    </submittedName>
</protein>
<evidence type="ECO:0000259" key="3">
    <source>
        <dbReference type="Pfam" id="PF13739"/>
    </source>
</evidence>
<dbReference type="Pfam" id="PF13739">
    <property type="entry name" value="PdaC"/>
    <property type="match status" value="1"/>
</dbReference>
<organism evidence="4 5">
    <name type="scientific">Heyndrickxia vini</name>
    <dbReference type="NCBI Taxonomy" id="1476025"/>
    <lineage>
        <taxon>Bacteria</taxon>
        <taxon>Bacillati</taxon>
        <taxon>Bacillota</taxon>
        <taxon>Bacilli</taxon>
        <taxon>Bacillales</taxon>
        <taxon>Bacillaceae</taxon>
        <taxon>Heyndrickxia</taxon>
    </lineage>
</organism>
<dbReference type="Pfam" id="PF11738">
    <property type="entry name" value="DUF3298"/>
    <property type="match status" value="1"/>
</dbReference>
<evidence type="ECO:0000259" key="2">
    <source>
        <dbReference type="Pfam" id="PF11738"/>
    </source>
</evidence>
<gene>
    <name evidence="4" type="ORF">I5776_02640</name>
</gene>